<evidence type="ECO:0000256" key="7">
    <source>
        <dbReference type="ARBA" id="ARBA00049127"/>
    </source>
</evidence>
<dbReference type="InterPro" id="IPR022644">
    <property type="entry name" value="De-COase2_N"/>
</dbReference>
<dbReference type="PROSITE" id="PS00878">
    <property type="entry name" value="ODR_DC_2_1"/>
    <property type="match status" value="1"/>
</dbReference>
<evidence type="ECO:0000259" key="8">
    <source>
        <dbReference type="Pfam" id="PF02784"/>
    </source>
</evidence>
<dbReference type="PANTHER" id="PTHR11482:SF6">
    <property type="entry name" value="ORNITHINE DECARBOXYLASE 1-RELATED"/>
    <property type="match status" value="1"/>
</dbReference>
<keyword evidence="4" id="KW-0456">Lyase</keyword>
<name>A0ABX6XZX8_9GAMM</name>
<evidence type="ECO:0000256" key="1">
    <source>
        <dbReference type="ARBA" id="ARBA00001933"/>
    </source>
</evidence>
<organism evidence="9 10">
    <name type="scientific">Stutzerimonas frequens</name>
    <dbReference type="NCBI Taxonomy" id="2968969"/>
    <lineage>
        <taxon>Bacteria</taxon>
        <taxon>Pseudomonadati</taxon>
        <taxon>Pseudomonadota</taxon>
        <taxon>Gammaproteobacteria</taxon>
        <taxon>Pseudomonadales</taxon>
        <taxon>Pseudomonadaceae</taxon>
        <taxon>Stutzerimonas</taxon>
    </lineage>
</organism>
<protein>
    <recommendedName>
        <fullName evidence="6">ornithine decarboxylase</fullName>
        <ecNumber evidence="6">4.1.1.17</ecNumber>
    </recommendedName>
</protein>
<dbReference type="InterPro" id="IPR000183">
    <property type="entry name" value="Orn/DAP/Arg_de-COase"/>
</dbReference>
<dbReference type="InterPro" id="IPR022657">
    <property type="entry name" value="De-COase2_CS"/>
</dbReference>
<dbReference type="InterPro" id="IPR002433">
    <property type="entry name" value="Orn_de-COase"/>
</dbReference>
<dbReference type="PRINTS" id="PR01182">
    <property type="entry name" value="ORNDCRBXLASE"/>
</dbReference>
<dbReference type="InterPro" id="IPR029066">
    <property type="entry name" value="PLP-binding_barrel"/>
</dbReference>
<dbReference type="SUPFAM" id="SSF51419">
    <property type="entry name" value="PLP-binding barrel"/>
    <property type="match status" value="1"/>
</dbReference>
<comment type="pathway">
    <text evidence="5">Amine and polyamine biosynthesis; putrescine biosynthesis via L-ornithine pathway; putrescine from L-ornithine: step 1/1.</text>
</comment>
<evidence type="ECO:0000256" key="6">
    <source>
        <dbReference type="ARBA" id="ARBA00034138"/>
    </source>
</evidence>
<dbReference type="GeneID" id="75213583"/>
<evidence type="ECO:0000313" key="10">
    <source>
        <dbReference type="Proteomes" id="UP000595058"/>
    </source>
</evidence>
<dbReference type="PROSITE" id="PS00879">
    <property type="entry name" value="ODR_DC_2_2"/>
    <property type="match status" value="1"/>
</dbReference>
<gene>
    <name evidence="9" type="ORF">I6G34_09735</name>
</gene>
<comment type="similarity">
    <text evidence="2">Belongs to the Orn/Lys/Arg decarboxylase class-II family.</text>
</comment>
<dbReference type="PRINTS" id="PR01179">
    <property type="entry name" value="ODADCRBXLASE"/>
</dbReference>
<dbReference type="Pfam" id="PF02784">
    <property type="entry name" value="Orn_Arg_deC_N"/>
    <property type="match status" value="1"/>
</dbReference>
<dbReference type="PANTHER" id="PTHR11482">
    <property type="entry name" value="ARGININE/DIAMINOPIMELATE/ORNITHINE DECARBOXYLASE"/>
    <property type="match status" value="1"/>
</dbReference>
<comment type="cofactor">
    <cofactor evidence="1">
        <name>pyridoxal 5'-phosphate</name>
        <dbReference type="ChEBI" id="CHEBI:597326"/>
    </cofactor>
</comment>
<sequence>MTVKIEDYFPRATFQKMKAFADQHETPFVVIDTETISKAYDDLRAGFEFAKVYYAVKANPAVEIIDLLRDKGSSFDIASIYELDKVMSRGVGPERISYGNTIKKSKDIRYFFEKGVRMFATDSEADLRNIAKAAPGSKVYVRILTEGSTTADWPLSRKFGCQTDMAMDLLILARQLGLVPYGISFHVGSQQRDISVWDAAIAKVKVIFERLKEEDGIELKMINMGGGFPANYITRTNSLETYAEEIIRFLKEDFGDDLPEIILEPGRSLIANAGILVSEVVLVARKSRTAVERWVYVDVGKFSGLIETMDESIKFPIYAEKKGEVEEVVIAGPTCDSADIMYENYKYGLPLNLAIGDRLYWLSTGAYTTSYSAVEFNGFPPLKAYYI</sequence>
<keyword evidence="3" id="KW-0663">Pyridoxal phosphate</keyword>
<keyword evidence="10" id="KW-1185">Reference proteome</keyword>
<dbReference type="SUPFAM" id="SSF50621">
    <property type="entry name" value="Alanine racemase C-terminal domain-like"/>
    <property type="match status" value="1"/>
</dbReference>
<dbReference type="EMBL" id="CP065720">
    <property type="protein sequence ID" value="QPT19614.1"/>
    <property type="molecule type" value="Genomic_DNA"/>
</dbReference>
<dbReference type="Gene3D" id="3.20.20.10">
    <property type="entry name" value="Alanine racemase"/>
    <property type="match status" value="1"/>
</dbReference>
<dbReference type="InterPro" id="IPR009006">
    <property type="entry name" value="Ala_racemase/Decarboxylase_C"/>
</dbReference>
<reference evidence="9 10" key="1">
    <citation type="submission" date="2020-12" db="EMBL/GenBank/DDBJ databases">
        <title>FDA dAtabase for Regulatory Grade micrObial Sequences (FDA-ARGOS): Supporting development and validation of Infectious Disease Dx tests.</title>
        <authorList>
            <person name="Sproer C."/>
            <person name="Gronow S."/>
            <person name="Severitt S."/>
            <person name="Schroder I."/>
            <person name="Tallon L."/>
            <person name="Sadzewicz L."/>
            <person name="Zhao X."/>
            <person name="Boylan J."/>
            <person name="Ott S."/>
            <person name="Bowen H."/>
            <person name="Vavikolanu K."/>
            <person name="Mehta A."/>
            <person name="Aluvathingal J."/>
            <person name="Nadendla S."/>
            <person name="Lowell S."/>
            <person name="Myers T."/>
            <person name="Yan Y."/>
            <person name="Sichtig H."/>
        </authorList>
    </citation>
    <scope>NUCLEOTIDE SEQUENCE [LARGE SCALE GENOMIC DNA]</scope>
    <source>
        <strain evidence="9 10">FDAARGOS_877</strain>
    </source>
</reference>
<evidence type="ECO:0000256" key="3">
    <source>
        <dbReference type="ARBA" id="ARBA00022898"/>
    </source>
</evidence>
<dbReference type="RefSeq" id="WP_102840544.1">
    <property type="nucleotide sequence ID" value="NZ_CP029772.1"/>
</dbReference>
<comment type="catalytic activity">
    <reaction evidence="7">
        <text>L-ornithine + H(+) = putrescine + CO2</text>
        <dbReference type="Rhea" id="RHEA:22964"/>
        <dbReference type="ChEBI" id="CHEBI:15378"/>
        <dbReference type="ChEBI" id="CHEBI:16526"/>
        <dbReference type="ChEBI" id="CHEBI:46911"/>
        <dbReference type="ChEBI" id="CHEBI:326268"/>
        <dbReference type="EC" id="4.1.1.17"/>
    </reaction>
</comment>
<dbReference type="EC" id="4.1.1.17" evidence="6"/>
<evidence type="ECO:0000256" key="2">
    <source>
        <dbReference type="ARBA" id="ARBA00008872"/>
    </source>
</evidence>
<proteinExistence type="inferred from homology"/>
<evidence type="ECO:0000256" key="5">
    <source>
        <dbReference type="ARBA" id="ARBA00034115"/>
    </source>
</evidence>
<feature type="domain" description="Orn/DAP/Arg decarboxylase 2 N-terminal" evidence="8">
    <location>
        <begin position="35"/>
        <end position="271"/>
    </location>
</feature>
<dbReference type="InterPro" id="IPR022653">
    <property type="entry name" value="De-COase2_pyr-phos_BS"/>
</dbReference>
<dbReference type="Gene3D" id="2.40.37.10">
    <property type="entry name" value="Lyase, Ornithine Decarboxylase, Chain A, domain 1"/>
    <property type="match status" value="1"/>
</dbReference>
<dbReference type="Proteomes" id="UP000595058">
    <property type="component" value="Chromosome"/>
</dbReference>
<accession>A0ABX6XZX8</accession>
<dbReference type="CDD" id="cd00622">
    <property type="entry name" value="PLPDE_III_ODC"/>
    <property type="match status" value="1"/>
</dbReference>
<evidence type="ECO:0000313" key="9">
    <source>
        <dbReference type="EMBL" id="QPT19614.1"/>
    </source>
</evidence>
<evidence type="ECO:0000256" key="4">
    <source>
        <dbReference type="ARBA" id="ARBA00023239"/>
    </source>
</evidence>